<dbReference type="STRING" id="1423731.FC81_GL001284"/>
<dbReference type="PANTHER" id="PTHR33154:SF33">
    <property type="entry name" value="TRANSCRIPTIONAL REPRESSOR SDPR"/>
    <property type="match status" value="1"/>
</dbReference>
<dbReference type="Proteomes" id="UP000051621">
    <property type="component" value="Unassembled WGS sequence"/>
</dbReference>
<dbReference type="InterPro" id="IPR011991">
    <property type="entry name" value="ArsR-like_HTH"/>
</dbReference>
<dbReference type="Gene3D" id="1.10.10.10">
    <property type="entry name" value="Winged helix-like DNA-binding domain superfamily/Winged helix DNA-binding domain"/>
    <property type="match status" value="1"/>
</dbReference>
<dbReference type="InterPro" id="IPR045981">
    <property type="entry name" value="DUF5937"/>
</dbReference>
<sequence length="370" mass="42911">MTINIKFSPYALQNNETLMQRVQFVYSPLNELFRSLHVLLNPRHHGMHIAWALDAQQRLSDKLLNDLQYFSLLYELGVPPILLNNFESLAPNLDREIEQLKTYLSTIDPQAFLNSLKKVVAERKSNFIPTLGKSLEWQDFQPSHTPSLLKDLAADPPAVYQRLITFIQEYRQQVFDWTWNSKGLKQLLLNEIERQSLYLKRYGFIKLINNLQVDRISWREKELVIVKPFTQKIELTSQETIILLPSCFTWPHLFVDRFKHGIVLNYNASSKQQLTLGPSYLADVFNALSDVVRLKIIKLLADQPSTTQALGQILTMSNSTVSHHLKLLKTAGIVTTKKEGKFVLYEPAKMLTKLIPDFYTLIKDNKNWLK</sequence>
<proteinExistence type="predicted"/>
<dbReference type="EMBL" id="AZEF01000027">
    <property type="protein sequence ID" value="KRL01145.1"/>
    <property type="molecule type" value="Genomic_DNA"/>
</dbReference>
<keyword evidence="2" id="KW-0238">DNA-binding</keyword>
<evidence type="ECO:0000259" key="4">
    <source>
        <dbReference type="PROSITE" id="PS50987"/>
    </source>
</evidence>
<dbReference type="SUPFAM" id="SSF46785">
    <property type="entry name" value="Winged helix' DNA-binding domain"/>
    <property type="match status" value="1"/>
</dbReference>
<dbReference type="RefSeq" id="WP_057744228.1">
    <property type="nucleotide sequence ID" value="NZ_AZEF01000027.1"/>
</dbReference>
<dbReference type="NCBIfam" id="NF033788">
    <property type="entry name" value="HTH_metalloreg"/>
    <property type="match status" value="1"/>
</dbReference>
<comment type="caution">
    <text evidence="5">The sequence shown here is derived from an EMBL/GenBank/DDBJ whole genome shotgun (WGS) entry which is preliminary data.</text>
</comment>
<dbReference type="GO" id="GO:0003677">
    <property type="term" value="F:DNA binding"/>
    <property type="evidence" value="ECO:0007669"/>
    <property type="project" value="UniProtKB-KW"/>
</dbReference>
<evidence type="ECO:0000256" key="2">
    <source>
        <dbReference type="ARBA" id="ARBA00023125"/>
    </source>
</evidence>
<name>A0A0R1M0L3_9LACO</name>
<dbReference type="InterPro" id="IPR036388">
    <property type="entry name" value="WH-like_DNA-bd_sf"/>
</dbReference>
<dbReference type="InterPro" id="IPR051081">
    <property type="entry name" value="HTH_MetalResp_TranReg"/>
</dbReference>
<dbReference type="AlphaFoldDB" id="A0A0R1M0L3"/>
<evidence type="ECO:0000256" key="3">
    <source>
        <dbReference type="ARBA" id="ARBA00023163"/>
    </source>
</evidence>
<keyword evidence="1" id="KW-0805">Transcription regulation</keyword>
<dbReference type="SMART" id="SM00418">
    <property type="entry name" value="HTH_ARSR"/>
    <property type="match status" value="1"/>
</dbReference>
<protein>
    <submittedName>
        <fullName evidence="5">Transcriptional regulator</fullName>
    </submittedName>
</protein>
<dbReference type="Pfam" id="PF01022">
    <property type="entry name" value="HTH_5"/>
    <property type="match status" value="1"/>
</dbReference>
<organism evidence="5 6">
    <name type="scientific">Liquorilactobacillus capillatus DSM 19910</name>
    <dbReference type="NCBI Taxonomy" id="1423731"/>
    <lineage>
        <taxon>Bacteria</taxon>
        <taxon>Bacillati</taxon>
        <taxon>Bacillota</taxon>
        <taxon>Bacilli</taxon>
        <taxon>Lactobacillales</taxon>
        <taxon>Lactobacillaceae</taxon>
        <taxon>Liquorilactobacillus</taxon>
    </lineage>
</organism>
<dbReference type="CDD" id="cd00090">
    <property type="entry name" value="HTH_ARSR"/>
    <property type="match status" value="1"/>
</dbReference>
<keyword evidence="3" id="KW-0804">Transcription</keyword>
<dbReference type="InterPro" id="IPR001845">
    <property type="entry name" value="HTH_ArsR_DNA-bd_dom"/>
</dbReference>
<feature type="domain" description="HTH arsR-type" evidence="4">
    <location>
        <begin position="273"/>
        <end position="366"/>
    </location>
</feature>
<keyword evidence="6" id="KW-1185">Reference proteome</keyword>
<evidence type="ECO:0000313" key="6">
    <source>
        <dbReference type="Proteomes" id="UP000051621"/>
    </source>
</evidence>
<evidence type="ECO:0000313" key="5">
    <source>
        <dbReference type="EMBL" id="KRL01145.1"/>
    </source>
</evidence>
<dbReference type="PROSITE" id="PS50987">
    <property type="entry name" value="HTH_ARSR_2"/>
    <property type="match status" value="1"/>
</dbReference>
<dbReference type="Pfam" id="PF19361">
    <property type="entry name" value="DUF5937"/>
    <property type="match status" value="1"/>
</dbReference>
<dbReference type="PATRIC" id="fig|1423731.3.peg.1318"/>
<dbReference type="OrthoDB" id="9794330at2"/>
<evidence type="ECO:0000256" key="1">
    <source>
        <dbReference type="ARBA" id="ARBA00023015"/>
    </source>
</evidence>
<gene>
    <name evidence="5" type="ORF">FC81_GL001284</name>
</gene>
<dbReference type="GO" id="GO:0003700">
    <property type="term" value="F:DNA-binding transcription factor activity"/>
    <property type="evidence" value="ECO:0007669"/>
    <property type="project" value="InterPro"/>
</dbReference>
<reference evidence="5 6" key="1">
    <citation type="journal article" date="2015" name="Genome Announc.">
        <title>Expanding the biotechnology potential of lactobacilli through comparative genomics of 213 strains and associated genera.</title>
        <authorList>
            <person name="Sun Z."/>
            <person name="Harris H.M."/>
            <person name="McCann A."/>
            <person name="Guo C."/>
            <person name="Argimon S."/>
            <person name="Zhang W."/>
            <person name="Yang X."/>
            <person name="Jeffery I.B."/>
            <person name="Cooney J.C."/>
            <person name="Kagawa T.F."/>
            <person name="Liu W."/>
            <person name="Song Y."/>
            <person name="Salvetti E."/>
            <person name="Wrobel A."/>
            <person name="Rasinkangas P."/>
            <person name="Parkhill J."/>
            <person name="Rea M.C."/>
            <person name="O'Sullivan O."/>
            <person name="Ritari J."/>
            <person name="Douillard F.P."/>
            <person name="Paul Ross R."/>
            <person name="Yang R."/>
            <person name="Briner A.E."/>
            <person name="Felis G.E."/>
            <person name="de Vos W.M."/>
            <person name="Barrangou R."/>
            <person name="Klaenhammer T.R."/>
            <person name="Caufield P.W."/>
            <person name="Cui Y."/>
            <person name="Zhang H."/>
            <person name="O'Toole P.W."/>
        </authorList>
    </citation>
    <scope>NUCLEOTIDE SEQUENCE [LARGE SCALE GENOMIC DNA]</scope>
    <source>
        <strain evidence="5 6">DSM 19910</strain>
    </source>
</reference>
<dbReference type="InterPro" id="IPR036390">
    <property type="entry name" value="WH_DNA-bd_sf"/>
</dbReference>
<dbReference type="PRINTS" id="PR00778">
    <property type="entry name" value="HTHARSR"/>
</dbReference>
<accession>A0A0R1M0L3</accession>
<dbReference type="PANTHER" id="PTHR33154">
    <property type="entry name" value="TRANSCRIPTIONAL REGULATOR, ARSR FAMILY"/>
    <property type="match status" value="1"/>
</dbReference>